<dbReference type="InterPro" id="IPR046341">
    <property type="entry name" value="SET_dom_sf"/>
</dbReference>
<gene>
    <name evidence="9" type="ORF">TorRG33x02_078270</name>
</gene>
<accession>A0A2P5FEL8</accession>
<dbReference type="InParanoid" id="A0A2P5FEL8"/>
<proteinExistence type="predicted"/>
<dbReference type="SMART" id="SM00570">
    <property type="entry name" value="AWS"/>
    <property type="match status" value="1"/>
</dbReference>
<evidence type="ECO:0000256" key="6">
    <source>
        <dbReference type="ARBA" id="ARBA00022691"/>
    </source>
</evidence>
<evidence type="ECO:0000256" key="3">
    <source>
        <dbReference type="ARBA" id="ARBA00022454"/>
    </source>
</evidence>
<dbReference type="PROSITE" id="PS51215">
    <property type="entry name" value="AWS"/>
    <property type="match status" value="1"/>
</dbReference>
<dbReference type="GO" id="GO:0005634">
    <property type="term" value="C:nucleus"/>
    <property type="evidence" value="ECO:0007669"/>
    <property type="project" value="UniProtKB-SubCell"/>
</dbReference>
<evidence type="ECO:0000256" key="1">
    <source>
        <dbReference type="ARBA" id="ARBA00004123"/>
    </source>
</evidence>
<dbReference type="Gene3D" id="2.170.270.10">
    <property type="entry name" value="SET domain"/>
    <property type="match status" value="1"/>
</dbReference>
<keyword evidence="7" id="KW-0539">Nucleus</keyword>
<protein>
    <submittedName>
        <fullName evidence="9">AWS domain containing protein</fullName>
    </submittedName>
</protein>
<organism evidence="9 10">
    <name type="scientific">Trema orientale</name>
    <name type="common">Charcoal tree</name>
    <name type="synonym">Celtis orientalis</name>
    <dbReference type="NCBI Taxonomy" id="63057"/>
    <lineage>
        <taxon>Eukaryota</taxon>
        <taxon>Viridiplantae</taxon>
        <taxon>Streptophyta</taxon>
        <taxon>Embryophyta</taxon>
        <taxon>Tracheophyta</taxon>
        <taxon>Spermatophyta</taxon>
        <taxon>Magnoliopsida</taxon>
        <taxon>eudicotyledons</taxon>
        <taxon>Gunneridae</taxon>
        <taxon>Pentapetalae</taxon>
        <taxon>rosids</taxon>
        <taxon>fabids</taxon>
        <taxon>Rosales</taxon>
        <taxon>Cannabaceae</taxon>
        <taxon>Trema</taxon>
    </lineage>
</organism>
<evidence type="ECO:0000256" key="2">
    <source>
        <dbReference type="ARBA" id="ARBA00004286"/>
    </source>
</evidence>
<dbReference type="GO" id="GO:0042054">
    <property type="term" value="F:histone methyltransferase activity"/>
    <property type="evidence" value="ECO:0007669"/>
    <property type="project" value="InterPro"/>
</dbReference>
<evidence type="ECO:0000256" key="7">
    <source>
        <dbReference type="ARBA" id="ARBA00023242"/>
    </source>
</evidence>
<keyword evidence="3" id="KW-0158">Chromosome</keyword>
<keyword evidence="6" id="KW-0949">S-adenosyl-L-methionine</keyword>
<dbReference type="InterPro" id="IPR006560">
    <property type="entry name" value="AWS_dom"/>
</dbReference>
<comment type="caution">
    <text evidence="9">The sequence shown here is derived from an EMBL/GenBank/DDBJ whole genome shotgun (WGS) entry which is preliminary data.</text>
</comment>
<evidence type="ECO:0000259" key="8">
    <source>
        <dbReference type="PROSITE" id="PS51215"/>
    </source>
</evidence>
<keyword evidence="5" id="KW-0808">Transferase</keyword>
<evidence type="ECO:0000256" key="4">
    <source>
        <dbReference type="ARBA" id="ARBA00022603"/>
    </source>
</evidence>
<feature type="domain" description="AWS" evidence="8">
    <location>
        <begin position="30"/>
        <end position="81"/>
    </location>
</feature>
<reference evidence="10" key="1">
    <citation type="submission" date="2016-06" db="EMBL/GenBank/DDBJ databases">
        <title>Parallel loss of symbiosis genes in relatives of nitrogen-fixing non-legume Parasponia.</title>
        <authorList>
            <person name="Van Velzen R."/>
            <person name="Holmer R."/>
            <person name="Bu F."/>
            <person name="Rutten L."/>
            <person name="Van Zeijl A."/>
            <person name="Liu W."/>
            <person name="Santuari L."/>
            <person name="Cao Q."/>
            <person name="Sharma T."/>
            <person name="Shen D."/>
            <person name="Roswanjaya Y."/>
            <person name="Wardhani T."/>
            <person name="Kalhor M.S."/>
            <person name="Jansen J."/>
            <person name="Van den Hoogen J."/>
            <person name="Gungor B."/>
            <person name="Hartog M."/>
            <person name="Hontelez J."/>
            <person name="Verver J."/>
            <person name="Yang W.-C."/>
            <person name="Schijlen E."/>
            <person name="Repin R."/>
            <person name="Schilthuizen M."/>
            <person name="Schranz E."/>
            <person name="Heidstra R."/>
            <person name="Miyata K."/>
            <person name="Fedorova E."/>
            <person name="Kohlen W."/>
            <person name="Bisseling T."/>
            <person name="Smit S."/>
            <person name="Geurts R."/>
        </authorList>
    </citation>
    <scope>NUCLEOTIDE SEQUENCE [LARGE SCALE GENOMIC DNA]</scope>
    <source>
        <strain evidence="10">cv. RG33-2</strain>
    </source>
</reference>
<keyword evidence="4" id="KW-0489">Methyltransferase</keyword>
<evidence type="ECO:0000256" key="5">
    <source>
        <dbReference type="ARBA" id="ARBA00022679"/>
    </source>
</evidence>
<evidence type="ECO:0000313" key="9">
    <source>
        <dbReference type="EMBL" id="PON96238.1"/>
    </source>
</evidence>
<dbReference type="GO" id="GO:0032259">
    <property type="term" value="P:methylation"/>
    <property type="evidence" value="ECO:0007669"/>
    <property type="project" value="UniProtKB-KW"/>
</dbReference>
<name>A0A2P5FEL8_TREOI</name>
<dbReference type="Proteomes" id="UP000237000">
    <property type="component" value="Unassembled WGS sequence"/>
</dbReference>
<evidence type="ECO:0000313" key="10">
    <source>
        <dbReference type="Proteomes" id="UP000237000"/>
    </source>
</evidence>
<dbReference type="GO" id="GO:0005694">
    <property type="term" value="C:chromosome"/>
    <property type="evidence" value="ECO:0007669"/>
    <property type="project" value="UniProtKB-SubCell"/>
</dbReference>
<dbReference type="InterPro" id="IPR050777">
    <property type="entry name" value="SET2_Histone-Lys_MeTrsfase"/>
</dbReference>
<dbReference type="SUPFAM" id="SSF82199">
    <property type="entry name" value="SET domain"/>
    <property type="match status" value="1"/>
</dbReference>
<dbReference type="Pfam" id="PF17907">
    <property type="entry name" value="AWS"/>
    <property type="match status" value="1"/>
</dbReference>
<dbReference type="STRING" id="63057.A0A2P5FEL8"/>
<keyword evidence="10" id="KW-1185">Reference proteome</keyword>
<sequence>MAQNAEEPPQYIHIYQNDFSYRKHRKQKEEDVVICECKYDINHPDSACGESCLNVLTSTECTPGFCPCGHYCKNQRFQKCEYARTKLFKTENRGWGLLAGEDIKVMVYTVQN</sequence>
<dbReference type="EMBL" id="JXTC01000039">
    <property type="protein sequence ID" value="PON96238.1"/>
    <property type="molecule type" value="Genomic_DNA"/>
</dbReference>
<dbReference type="AlphaFoldDB" id="A0A2P5FEL8"/>
<dbReference type="OrthoDB" id="2422440at2759"/>
<dbReference type="PANTHER" id="PTHR22884">
    <property type="entry name" value="SET DOMAIN PROTEINS"/>
    <property type="match status" value="1"/>
</dbReference>
<comment type="subcellular location">
    <subcellularLocation>
        <location evidence="2">Chromosome</location>
    </subcellularLocation>
    <subcellularLocation>
        <location evidence="1">Nucleus</location>
    </subcellularLocation>
</comment>